<feature type="compositionally biased region" description="Low complexity" evidence="1">
    <location>
        <begin position="54"/>
        <end position="81"/>
    </location>
</feature>
<protein>
    <submittedName>
        <fullName evidence="2">Uncharacterized protein</fullName>
    </submittedName>
</protein>
<evidence type="ECO:0000313" key="3">
    <source>
        <dbReference type="Proteomes" id="UP001203297"/>
    </source>
</evidence>
<accession>A0AAD4M2G9</accession>
<feature type="region of interest" description="Disordered" evidence="1">
    <location>
        <begin position="1"/>
        <end position="184"/>
    </location>
</feature>
<gene>
    <name evidence="2" type="ORF">B0F90DRAFT_614051</name>
</gene>
<evidence type="ECO:0000313" key="2">
    <source>
        <dbReference type="EMBL" id="KAI0299382.1"/>
    </source>
</evidence>
<keyword evidence="3" id="KW-1185">Reference proteome</keyword>
<name>A0AAD4M2G9_9AGAM</name>
<dbReference type="EMBL" id="WTXG01000023">
    <property type="protein sequence ID" value="KAI0299382.1"/>
    <property type="molecule type" value="Genomic_DNA"/>
</dbReference>
<organism evidence="2 3">
    <name type="scientific">Multifurca ochricompacta</name>
    <dbReference type="NCBI Taxonomy" id="376703"/>
    <lineage>
        <taxon>Eukaryota</taxon>
        <taxon>Fungi</taxon>
        <taxon>Dikarya</taxon>
        <taxon>Basidiomycota</taxon>
        <taxon>Agaricomycotina</taxon>
        <taxon>Agaricomycetes</taxon>
        <taxon>Russulales</taxon>
        <taxon>Russulaceae</taxon>
        <taxon>Multifurca</taxon>
    </lineage>
</organism>
<proteinExistence type="predicted"/>
<sequence length="184" mass="19505">MPELIRPESRPPICPSSDYDAPIYTSTSSGYEPSAQLPPQFSIPPSMPPPQAPPMHASPSYASMSGSGSSSQSSPAYSQGPMPSPHTYGQTAPDLFSVQAPTTPSYDSPMAGLGVNVGEPSSHHGSVPPEEPSYMMGSADHNNLPPSFVPCPHGMLPTQAWQTEDGLPPRPNTGETWQDFGKYH</sequence>
<evidence type="ECO:0000256" key="1">
    <source>
        <dbReference type="SAM" id="MobiDB-lite"/>
    </source>
</evidence>
<reference evidence="2" key="1">
    <citation type="journal article" date="2022" name="New Phytol.">
        <title>Evolutionary transition to the ectomycorrhizal habit in the genomes of a hyperdiverse lineage of mushroom-forming fungi.</title>
        <authorList>
            <person name="Looney B."/>
            <person name="Miyauchi S."/>
            <person name="Morin E."/>
            <person name="Drula E."/>
            <person name="Courty P.E."/>
            <person name="Kohler A."/>
            <person name="Kuo A."/>
            <person name="LaButti K."/>
            <person name="Pangilinan J."/>
            <person name="Lipzen A."/>
            <person name="Riley R."/>
            <person name="Andreopoulos W."/>
            <person name="He G."/>
            <person name="Johnson J."/>
            <person name="Nolan M."/>
            <person name="Tritt A."/>
            <person name="Barry K.W."/>
            <person name="Grigoriev I.V."/>
            <person name="Nagy L.G."/>
            <person name="Hibbett D."/>
            <person name="Henrissat B."/>
            <person name="Matheny P.B."/>
            <person name="Labbe J."/>
            <person name="Martin F.M."/>
        </authorList>
    </citation>
    <scope>NUCLEOTIDE SEQUENCE</scope>
    <source>
        <strain evidence="2">BPL690</strain>
    </source>
</reference>
<comment type="caution">
    <text evidence="2">The sequence shown here is derived from an EMBL/GenBank/DDBJ whole genome shotgun (WGS) entry which is preliminary data.</text>
</comment>
<feature type="compositionally biased region" description="Pro residues" evidence="1">
    <location>
        <begin position="41"/>
        <end position="53"/>
    </location>
</feature>
<dbReference type="AlphaFoldDB" id="A0AAD4M2G9"/>
<dbReference type="Proteomes" id="UP001203297">
    <property type="component" value="Unassembled WGS sequence"/>
</dbReference>